<dbReference type="InterPro" id="IPR000727">
    <property type="entry name" value="T_SNARE_dom"/>
</dbReference>
<sequence>MFVPVIHSYSADEVDVGSDGGAVQQAFLLESRRQKVLLLDNEITFNEAVIEEREQGIQEIQQQIGEVNEIFKDLAVLVHEQGTMIDDIGTHIENSRAATIQAKSQLAKAAKTQRSNSSLVTCNALIFMFYWILKFCTICKAPS</sequence>
<dbReference type="CDD" id="cd15840">
    <property type="entry name" value="SNARE_Qa"/>
    <property type="match status" value="1"/>
</dbReference>
<dbReference type="FunFam" id="1.20.5.110:FF:000035">
    <property type="entry name" value="Syntaxin-22 like"/>
    <property type="match status" value="1"/>
</dbReference>
<dbReference type="GO" id="GO:0012505">
    <property type="term" value="C:endomembrane system"/>
    <property type="evidence" value="ECO:0007669"/>
    <property type="project" value="TreeGrafter"/>
</dbReference>
<evidence type="ECO:0000313" key="5">
    <source>
        <dbReference type="Proteomes" id="UP000593575"/>
    </source>
</evidence>
<dbReference type="GO" id="GO:0048278">
    <property type="term" value="P:vesicle docking"/>
    <property type="evidence" value="ECO:0007669"/>
    <property type="project" value="TreeGrafter"/>
</dbReference>
<dbReference type="Proteomes" id="UP000593575">
    <property type="component" value="Unassembled WGS sequence"/>
</dbReference>
<protein>
    <recommendedName>
        <fullName evidence="3">t-SNARE coiled-coil homology domain-containing protein</fullName>
    </recommendedName>
</protein>
<dbReference type="GO" id="GO:0006906">
    <property type="term" value="P:vesicle fusion"/>
    <property type="evidence" value="ECO:0007669"/>
    <property type="project" value="TreeGrafter"/>
</dbReference>
<dbReference type="GO" id="GO:0006886">
    <property type="term" value="P:intracellular protein transport"/>
    <property type="evidence" value="ECO:0007669"/>
    <property type="project" value="InterPro"/>
</dbReference>
<comment type="similarity">
    <text evidence="1">Belongs to the syntaxin family.</text>
</comment>
<evidence type="ECO:0000259" key="3">
    <source>
        <dbReference type="PROSITE" id="PS50192"/>
    </source>
</evidence>
<evidence type="ECO:0000256" key="2">
    <source>
        <dbReference type="ARBA" id="ARBA00022927"/>
    </source>
</evidence>
<comment type="caution">
    <text evidence="4">The sequence shown here is derived from an EMBL/GenBank/DDBJ whole genome shotgun (WGS) entry which is preliminary data.</text>
</comment>
<reference evidence="4 5" key="1">
    <citation type="journal article" date="2019" name="Genome Biol. Evol.">
        <title>Insights into the evolution of the New World diploid cottons (Gossypium, subgenus Houzingenia) based on genome sequencing.</title>
        <authorList>
            <person name="Grover C.E."/>
            <person name="Arick M.A. 2nd"/>
            <person name="Thrash A."/>
            <person name="Conover J.L."/>
            <person name="Sanders W.S."/>
            <person name="Peterson D.G."/>
            <person name="Frelichowski J.E."/>
            <person name="Scheffler J.A."/>
            <person name="Scheffler B.E."/>
            <person name="Wendel J.F."/>
        </authorList>
    </citation>
    <scope>NUCLEOTIDE SEQUENCE [LARGE SCALE GENOMIC DNA]</scope>
    <source>
        <strain evidence="4">6</strain>
        <tissue evidence="4">Leaf</tissue>
    </source>
</reference>
<dbReference type="EMBL" id="JABFAE010000003">
    <property type="protein sequence ID" value="MBA0825518.1"/>
    <property type="molecule type" value="Genomic_DNA"/>
</dbReference>
<evidence type="ECO:0000313" key="4">
    <source>
        <dbReference type="EMBL" id="MBA0825518.1"/>
    </source>
</evidence>
<keyword evidence="2" id="KW-0813">Transport</keyword>
<proteinExistence type="inferred from homology"/>
<dbReference type="PROSITE" id="PS50192">
    <property type="entry name" value="T_SNARE"/>
    <property type="match status" value="1"/>
</dbReference>
<dbReference type="InterPro" id="IPR006012">
    <property type="entry name" value="Syntaxin/epimorphin_CS"/>
</dbReference>
<name>A0A7J9IUR7_9ROSI</name>
<feature type="domain" description="T-SNARE coiled-coil homology" evidence="3">
    <location>
        <begin position="47"/>
        <end position="109"/>
    </location>
</feature>
<keyword evidence="5" id="KW-1185">Reference proteome</keyword>
<dbReference type="GO" id="GO:0000149">
    <property type="term" value="F:SNARE binding"/>
    <property type="evidence" value="ECO:0007669"/>
    <property type="project" value="TreeGrafter"/>
</dbReference>
<gene>
    <name evidence="4" type="ORF">Goarm_022096</name>
</gene>
<dbReference type="Gene3D" id="1.20.5.110">
    <property type="match status" value="1"/>
</dbReference>
<dbReference type="InterPro" id="IPR045242">
    <property type="entry name" value="Syntaxin"/>
</dbReference>
<dbReference type="PROSITE" id="PS00914">
    <property type="entry name" value="SYNTAXIN"/>
    <property type="match status" value="1"/>
</dbReference>
<dbReference type="Pfam" id="PF05739">
    <property type="entry name" value="SNARE"/>
    <property type="match status" value="1"/>
</dbReference>
<evidence type="ECO:0000256" key="1">
    <source>
        <dbReference type="ARBA" id="ARBA00009063"/>
    </source>
</evidence>
<dbReference type="GO" id="GO:0005484">
    <property type="term" value="F:SNAP receptor activity"/>
    <property type="evidence" value="ECO:0007669"/>
    <property type="project" value="InterPro"/>
</dbReference>
<dbReference type="PANTHER" id="PTHR19957:SF398">
    <property type="entry name" value="SYNTAXIN-23"/>
    <property type="match status" value="1"/>
</dbReference>
<dbReference type="PANTHER" id="PTHR19957">
    <property type="entry name" value="SYNTAXIN"/>
    <property type="match status" value="1"/>
</dbReference>
<dbReference type="SUPFAM" id="SSF47661">
    <property type="entry name" value="t-snare proteins"/>
    <property type="match status" value="1"/>
</dbReference>
<organism evidence="4 5">
    <name type="scientific">Gossypium armourianum</name>
    <dbReference type="NCBI Taxonomy" id="34283"/>
    <lineage>
        <taxon>Eukaryota</taxon>
        <taxon>Viridiplantae</taxon>
        <taxon>Streptophyta</taxon>
        <taxon>Embryophyta</taxon>
        <taxon>Tracheophyta</taxon>
        <taxon>Spermatophyta</taxon>
        <taxon>Magnoliopsida</taxon>
        <taxon>eudicotyledons</taxon>
        <taxon>Gunneridae</taxon>
        <taxon>Pentapetalae</taxon>
        <taxon>rosids</taxon>
        <taxon>malvids</taxon>
        <taxon>Malvales</taxon>
        <taxon>Malvaceae</taxon>
        <taxon>Malvoideae</taxon>
        <taxon>Gossypium</taxon>
    </lineage>
</organism>
<accession>A0A7J9IUR7</accession>
<keyword evidence="2" id="KW-0653">Protein transport</keyword>
<dbReference type="GO" id="GO:0031201">
    <property type="term" value="C:SNARE complex"/>
    <property type="evidence" value="ECO:0007669"/>
    <property type="project" value="TreeGrafter"/>
</dbReference>
<dbReference type="AlphaFoldDB" id="A0A7J9IUR7"/>
<dbReference type="SMART" id="SM00397">
    <property type="entry name" value="t_SNARE"/>
    <property type="match status" value="1"/>
</dbReference>
<dbReference type="InterPro" id="IPR010989">
    <property type="entry name" value="SNARE"/>
</dbReference>